<evidence type="ECO:0000313" key="1">
    <source>
        <dbReference type="EMBL" id="GLL06305.1"/>
    </source>
</evidence>
<sequence>MIEYLKYVDDSESDHAELLKSTAHRALDLMRPDRPLWPAVEALAAALLNKPTMTYEDAAGSCPLILDT</sequence>
<dbReference type="RefSeq" id="WP_271189961.1">
    <property type="nucleotide sequence ID" value="NZ_BSFP01000071.1"/>
</dbReference>
<reference evidence="1" key="2">
    <citation type="submission" date="2023-01" db="EMBL/GenBank/DDBJ databases">
        <authorList>
            <person name="Sun Q."/>
            <person name="Evtushenko L."/>
        </authorList>
    </citation>
    <scope>NUCLEOTIDE SEQUENCE</scope>
    <source>
        <strain evidence="1">VKM Ac-1321</strain>
    </source>
</reference>
<dbReference type="EMBL" id="BSFP01000071">
    <property type="protein sequence ID" value="GLL06305.1"/>
    <property type="molecule type" value="Genomic_DNA"/>
</dbReference>
<gene>
    <name evidence="1" type="ORF">GCM10017581_080540</name>
</gene>
<keyword evidence="2" id="KW-1185">Reference proteome</keyword>
<reference evidence="1" key="1">
    <citation type="journal article" date="2014" name="Int. J. Syst. Evol. Microbiol.">
        <title>Complete genome sequence of Corynebacterium casei LMG S-19264T (=DSM 44701T), isolated from a smear-ripened cheese.</title>
        <authorList>
            <consortium name="US DOE Joint Genome Institute (JGI-PGF)"/>
            <person name="Walter F."/>
            <person name="Albersmeier A."/>
            <person name="Kalinowski J."/>
            <person name="Ruckert C."/>
        </authorList>
    </citation>
    <scope>NUCLEOTIDE SEQUENCE</scope>
    <source>
        <strain evidence="1">VKM Ac-1321</strain>
    </source>
</reference>
<comment type="caution">
    <text evidence="1">The sequence shown here is derived from an EMBL/GenBank/DDBJ whole genome shotgun (WGS) entry which is preliminary data.</text>
</comment>
<name>A0A9W6KTU5_9ACTN</name>
<evidence type="ECO:0000313" key="2">
    <source>
        <dbReference type="Proteomes" id="UP001143480"/>
    </source>
</evidence>
<organism evidence="1 2">
    <name type="scientific">Dactylosporangium matsuzakiense</name>
    <dbReference type="NCBI Taxonomy" id="53360"/>
    <lineage>
        <taxon>Bacteria</taxon>
        <taxon>Bacillati</taxon>
        <taxon>Actinomycetota</taxon>
        <taxon>Actinomycetes</taxon>
        <taxon>Micromonosporales</taxon>
        <taxon>Micromonosporaceae</taxon>
        <taxon>Dactylosporangium</taxon>
    </lineage>
</organism>
<protein>
    <submittedName>
        <fullName evidence="1">Uncharacterized protein</fullName>
    </submittedName>
</protein>
<accession>A0A9W6KTU5</accession>
<proteinExistence type="predicted"/>
<dbReference type="Proteomes" id="UP001143480">
    <property type="component" value="Unassembled WGS sequence"/>
</dbReference>
<dbReference type="AlphaFoldDB" id="A0A9W6KTU5"/>